<evidence type="ECO:0000313" key="1">
    <source>
        <dbReference type="EMBL" id="SFN58733.1"/>
    </source>
</evidence>
<sequence>MEYNMLIRKFLGWEEASFDEYKRCYSQYGGNFSTHPDVLAYIHSNADCKEKYFVHLTSGRINGGVYVWHKNRLANDTCTDLVTSHLCIPVAKDELILPVAKEKKTFIPFKSKIISPINKNIFNRNELFNARRAICLAKPLASFSKKTVQTRKRELSKFLNDGGEIKEQSEFQSDEMVDIYHSLFEMRWGKRNYDGRNERNFIKKFRSNFFGKILYLNNKPCAFMLITRCDSGNTILLDFINIGINKEIRKHSLGSILMWINVNEAYNNISSEGKHIRFSFGKPTLDYKQRWCFQEKLGRLL</sequence>
<evidence type="ECO:0000313" key="2">
    <source>
        <dbReference type="Proteomes" id="UP000242222"/>
    </source>
</evidence>
<dbReference type="AlphaFoldDB" id="A0A1I5A8H2"/>
<dbReference type="InterPro" id="IPR016181">
    <property type="entry name" value="Acyl_CoA_acyltransferase"/>
</dbReference>
<protein>
    <submittedName>
        <fullName evidence="1">Mig-14 protein</fullName>
    </submittedName>
</protein>
<proteinExistence type="predicted"/>
<organism evidence="1 2">
    <name type="scientific">Izhakiella capsodis</name>
    <dbReference type="NCBI Taxonomy" id="1367852"/>
    <lineage>
        <taxon>Bacteria</taxon>
        <taxon>Pseudomonadati</taxon>
        <taxon>Pseudomonadota</taxon>
        <taxon>Gammaproteobacteria</taxon>
        <taxon>Enterobacterales</taxon>
        <taxon>Erwiniaceae</taxon>
        <taxon>Izhakiella</taxon>
    </lineage>
</organism>
<dbReference type="Proteomes" id="UP000242222">
    <property type="component" value="Unassembled WGS sequence"/>
</dbReference>
<reference evidence="2" key="1">
    <citation type="submission" date="2016-10" db="EMBL/GenBank/DDBJ databases">
        <authorList>
            <person name="Varghese N."/>
            <person name="Submissions S."/>
        </authorList>
    </citation>
    <scope>NUCLEOTIDE SEQUENCE [LARGE SCALE GENOMIC DNA]</scope>
    <source>
        <strain evidence="2">N6PO6</strain>
    </source>
</reference>
<dbReference type="SUPFAM" id="SSF55729">
    <property type="entry name" value="Acyl-CoA N-acyltransferases (Nat)"/>
    <property type="match status" value="1"/>
</dbReference>
<dbReference type="Pfam" id="PF07395">
    <property type="entry name" value="Mig-14"/>
    <property type="match status" value="1"/>
</dbReference>
<dbReference type="InterPro" id="IPR009977">
    <property type="entry name" value="Mig-14"/>
</dbReference>
<dbReference type="EMBL" id="FOVC01000011">
    <property type="protein sequence ID" value="SFN58733.1"/>
    <property type="molecule type" value="Genomic_DNA"/>
</dbReference>
<keyword evidence="2" id="KW-1185">Reference proteome</keyword>
<accession>A0A1I5A8H2</accession>
<gene>
    <name evidence="1" type="ORF">SAMN05216516_11137</name>
</gene>
<dbReference type="OrthoDB" id="6447890at2"/>
<name>A0A1I5A8H2_9GAMM</name>